<evidence type="ECO:0000313" key="8">
    <source>
        <dbReference type="EMBL" id="TGN13018.1"/>
    </source>
</evidence>
<dbReference type="NCBIfam" id="TIGR01221">
    <property type="entry name" value="rmlC"/>
    <property type="match status" value="1"/>
</dbReference>
<dbReference type="RefSeq" id="WP_135746601.1">
    <property type="nucleotide sequence ID" value="NZ_RQHT01000015.1"/>
</dbReference>
<proteinExistence type="inferred from homology"/>
<dbReference type="UniPathway" id="UPA00124"/>
<dbReference type="InterPro" id="IPR014710">
    <property type="entry name" value="RmlC-like_jellyroll"/>
</dbReference>
<feature type="site" description="Participates in a stacking interaction with the thymidine ring of dTDP-4-oxo-6-deoxyglucose" evidence="6">
    <location>
        <position position="137"/>
    </location>
</feature>
<dbReference type="GO" id="GO:0005829">
    <property type="term" value="C:cytosol"/>
    <property type="evidence" value="ECO:0007669"/>
    <property type="project" value="TreeGrafter"/>
</dbReference>
<dbReference type="GO" id="GO:0008830">
    <property type="term" value="F:dTDP-4-dehydrorhamnose 3,5-epimerase activity"/>
    <property type="evidence" value="ECO:0007669"/>
    <property type="project" value="UniProtKB-UniRule"/>
</dbReference>
<evidence type="ECO:0000256" key="6">
    <source>
        <dbReference type="PIRSR" id="PIRSR600888-3"/>
    </source>
</evidence>
<comment type="function">
    <text evidence="2 7">Catalyzes the epimerization of the C3' and C5'positions of dTDP-6-deoxy-D-xylo-4-hexulose, forming dTDP-6-deoxy-L-lyxo-4-hexulose.</text>
</comment>
<evidence type="ECO:0000256" key="2">
    <source>
        <dbReference type="ARBA" id="ARBA00001997"/>
    </source>
</evidence>
<gene>
    <name evidence="8" type="primary">rfbC</name>
    <name evidence="8" type="ORF">EHR08_12720</name>
</gene>
<protein>
    <recommendedName>
        <fullName evidence="4 7">dTDP-4-dehydrorhamnose 3,5-epimerase</fullName>
        <ecNumber evidence="3 7">5.1.3.13</ecNumber>
    </recommendedName>
    <alternativeName>
        <fullName evidence="7">Thymidine diphospho-4-keto-rhamnose 3,5-epimerase</fullName>
    </alternativeName>
</protein>
<dbReference type="GO" id="GO:0019305">
    <property type="term" value="P:dTDP-rhamnose biosynthetic process"/>
    <property type="evidence" value="ECO:0007669"/>
    <property type="project" value="UniProtKB-UniRule"/>
</dbReference>
<reference evidence="8" key="1">
    <citation type="journal article" date="2019" name="PLoS Negl. Trop. Dis.">
        <title>Revisiting the worldwide diversity of Leptospira species in the environment.</title>
        <authorList>
            <person name="Vincent A.T."/>
            <person name="Schiettekatte O."/>
            <person name="Bourhy P."/>
            <person name="Veyrier F.J."/>
            <person name="Picardeau M."/>
        </authorList>
    </citation>
    <scope>NUCLEOTIDE SEQUENCE [LARGE SCALE GENOMIC DNA]</scope>
    <source>
        <strain evidence="8">201601109</strain>
    </source>
</reference>
<dbReference type="PANTHER" id="PTHR21047">
    <property type="entry name" value="DTDP-6-DEOXY-D-GLUCOSE-3,5 EPIMERASE"/>
    <property type="match status" value="1"/>
</dbReference>
<feature type="active site" description="Proton donor" evidence="5">
    <location>
        <position position="131"/>
    </location>
</feature>
<accession>A0A6H3NN14</accession>
<evidence type="ECO:0000256" key="5">
    <source>
        <dbReference type="PIRSR" id="PIRSR600888-1"/>
    </source>
</evidence>
<sequence length="182" mass="20552">MDVKTFAIEGPLLLVPSVLTDSRGYFLESYKASRFASLGIPSIFNQDNQSRSAKGVVRGLHFQSPPMDQGKLVRVIRGSVLDVAVDIRKKSPTYGKFVKALLTEQNKHIFWIPPGFAHGFLALENDTDFLYKVTNEYSKEHEGGLRFDDVDLGIDWEMDIHQMIVSEKDLLLPTLKDFSSPF</sequence>
<dbReference type="EMBL" id="RQHU01000019">
    <property type="protein sequence ID" value="TGN13018.1"/>
    <property type="molecule type" value="Genomic_DNA"/>
</dbReference>
<dbReference type="Gene3D" id="2.60.120.10">
    <property type="entry name" value="Jelly Rolls"/>
    <property type="match status" value="1"/>
</dbReference>
<dbReference type="Proteomes" id="UP000297649">
    <property type="component" value="Unassembled WGS sequence"/>
</dbReference>
<dbReference type="AlphaFoldDB" id="A0A6H3NN14"/>
<comment type="caution">
    <text evidence="8">The sequence shown here is derived from an EMBL/GenBank/DDBJ whole genome shotgun (WGS) entry which is preliminary data.</text>
</comment>
<feature type="active site" description="Proton acceptor" evidence="5">
    <location>
        <position position="61"/>
    </location>
</feature>
<evidence type="ECO:0000256" key="3">
    <source>
        <dbReference type="ARBA" id="ARBA00012098"/>
    </source>
</evidence>
<dbReference type="SUPFAM" id="SSF51182">
    <property type="entry name" value="RmlC-like cupins"/>
    <property type="match status" value="1"/>
</dbReference>
<name>A0A6H3NN14_9LEPT</name>
<dbReference type="GO" id="GO:0000271">
    <property type="term" value="P:polysaccharide biosynthetic process"/>
    <property type="evidence" value="ECO:0007669"/>
    <property type="project" value="TreeGrafter"/>
</dbReference>
<organism evidence="8 9">
    <name type="scientific">Leptospira bandrabouensis</name>
    <dbReference type="NCBI Taxonomy" id="2484903"/>
    <lineage>
        <taxon>Bacteria</taxon>
        <taxon>Pseudomonadati</taxon>
        <taxon>Spirochaetota</taxon>
        <taxon>Spirochaetia</taxon>
        <taxon>Leptospirales</taxon>
        <taxon>Leptospiraceae</taxon>
        <taxon>Leptospira</taxon>
    </lineage>
</organism>
<evidence type="ECO:0000256" key="7">
    <source>
        <dbReference type="RuleBase" id="RU364069"/>
    </source>
</evidence>
<dbReference type="PANTHER" id="PTHR21047:SF2">
    <property type="entry name" value="THYMIDINE DIPHOSPHO-4-KETO-RHAMNOSE 3,5-EPIMERASE"/>
    <property type="match status" value="1"/>
</dbReference>
<comment type="similarity">
    <text evidence="7">Belongs to the dTDP-4-dehydrorhamnose 3,5-epimerase family.</text>
</comment>
<keyword evidence="7 8" id="KW-0413">Isomerase</keyword>
<evidence type="ECO:0000256" key="4">
    <source>
        <dbReference type="ARBA" id="ARBA00019595"/>
    </source>
</evidence>
<dbReference type="InterPro" id="IPR000888">
    <property type="entry name" value="RmlC-like"/>
</dbReference>
<dbReference type="EC" id="5.1.3.13" evidence="3 7"/>
<comment type="catalytic activity">
    <reaction evidence="1 7">
        <text>dTDP-4-dehydro-6-deoxy-alpha-D-glucose = dTDP-4-dehydro-beta-L-rhamnose</text>
        <dbReference type="Rhea" id="RHEA:16969"/>
        <dbReference type="ChEBI" id="CHEBI:57649"/>
        <dbReference type="ChEBI" id="CHEBI:62830"/>
        <dbReference type="EC" id="5.1.3.13"/>
    </reaction>
</comment>
<evidence type="ECO:0000313" key="9">
    <source>
        <dbReference type="Proteomes" id="UP000297649"/>
    </source>
</evidence>
<dbReference type="InterPro" id="IPR011051">
    <property type="entry name" value="RmlC_Cupin_sf"/>
</dbReference>
<evidence type="ECO:0000256" key="1">
    <source>
        <dbReference type="ARBA" id="ARBA00001298"/>
    </source>
</evidence>
<dbReference type="Pfam" id="PF00908">
    <property type="entry name" value="dTDP_sugar_isom"/>
    <property type="match status" value="1"/>
</dbReference>
<dbReference type="OrthoDB" id="9800680at2"/>
<keyword evidence="9" id="KW-1185">Reference proteome</keyword>
<comment type="pathway">
    <text evidence="7">Carbohydrate biosynthesis; dTDP-L-rhamnose biosynthesis.</text>
</comment>
<dbReference type="CDD" id="cd00438">
    <property type="entry name" value="cupin_RmlC"/>
    <property type="match status" value="1"/>
</dbReference>
<comment type="subunit">
    <text evidence="7">Homodimer.</text>
</comment>